<evidence type="ECO:0000313" key="2">
    <source>
        <dbReference type="Proteomes" id="UP001241935"/>
    </source>
</evidence>
<sequence length="135" mass="15928">MQGEQIQKESHEILNQLQSFIDFYGSLSFTVMHFIPLGTKALFNFDTYIYEAMKGTLESILVLIENGRVNDAYALLRKFYDISLINVYVNLYLKREFEIDKFVVVKIQNWLSGKEKIPEYKEIRQYISTSLLRPI</sequence>
<reference evidence="1" key="1">
    <citation type="submission" date="2023-04" db="EMBL/GenBank/DDBJ databases">
        <title>The environmental microbiomes in feedlot watering bowls are a reservoir of florfenicol resistance for bovine respiratory disease pathogens.</title>
        <authorList>
            <person name="Kos D.W."/>
            <person name="Ruzzini A.C."/>
            <person name="Schreiner B."/>
            <person name="Jelinski M.D."/>
        </authorList>
    </citation>
    <scope>NUCLEOTIDE SEQUENCE</scope>
    <source>
        <strain evidence="1">WB3</strain>
    </source>
</reference>
<name>A0AAW6UTE0_9GAMM</name>
<protein>
    <submittedName>
        <fullName evidence="1">Uncharacterized protein</fullName>
    </submittedName>
</protein>
<dbReference type="AlphaFoldDB" id="A0AAW6UTE0"/>
<dbReference type="Proteomes" id="UP001241935">
    <property type="component" value="Unassembled WGS sequence"/>
</dbReference>
<dbReference type="RefSeq" id="WP_284066071.1">
    <property type="nucleotide sequence ID" value="NZ_JASKNE010000001.1"/>
</dbReference>
<evidence type="ECO:0000313" key="1">
    <source>
        <dbReference type="EMBL" id="MDK1682435.1"/>
    </source>
</evidence>
<gene>
    <name evidence="1" type="ORF">QOR41_00915</name>
</gene>
<comment type="caution">
    <text evidence="1">The sequence shown here is derived from an EMBL/GenBank/DDBJ whole genome shotgun (WGS) entry which is preliminary data.</text>
</comment>
<accession>A0AAW6UTE0</accession>
<proteinExistence type="predicted"/>
<dbReference type="EMBL" id="JASKNE010000001">
    <property type="protein sequence ID" value="MDK1682435.1"/>
    <property type="molecule type" value="Genomic_DNA"/>
</dbReference>
<organism evidence="1 2">
    <name type="scientific">Acinetobacter terrestris</name>
    <dbReference type="NCBI Taxonomy" id="2529843"/>
    <lineage>
        <taxon>Bacteria</taxon>
        <taxon>Pseudomonadati</taxon>
        <taxon>Pseudomonadota</taxon>
        <taxon>Gammaproteobacteria</taxon>
        <taxon>Moraxellales</taxon>
        <taxon>Moraxellaceae</taxon>
        <taxon>Acinetobacter</taxon>
        <taxon>Acinetobacter Taxon 24</taxon>
    </lineage>
</organism>